<feature type="region of interest" description="Disordered" evidence="1">
    <location>
        <begin position="77"/>
        <end position="100"/>
    </location>
</feature>
<comment type="caution">
    <text evidence="2">The sequence shown here is derived from an EMBL/GenBank/DDBJ whole genome shotgun (WGS) entry which is preliminary data.</text>
</comment>
<dbReference type="Proteomes" id="UP001497480">
    <property type="component" value="Unassembled WGS sequence"/>
</dbReference>
<organism evidence="2 3">
    <name type="scientific">Lupinus luteus</name>
    <name type="common">European yellow lupine</name>
    <dbReference type="NCBI Taxonomy" id="3873"/>
    <lineage>
        <taxon>Eukaryota</taxon>
        <taxon>Viridiplantae</taxon>
        <taxon>Streptophyta</taxon>
        <taxon>Embryophyta</taxon>
        <taxon>Tracheophyta</taxon>
        <taxon>Spermatophyta</taxon>
        <taxon>Magnoliopsida</taxon>
        <taxon>eudicotyledons</taxon>
        <taxon>Gunneridae</taxon>
        <taxon>Pentapetalae</taxon>
        <taxon>rosids</taxon>
        <taxon>fabids</taxon>
        <taxon>Fabales</taxon>
        <taxon>Fabaceae</taxon>
        <taxon>Papilionoideae</taxon>
        <taxon>50 kb inversion clade</taxon>
        <taxon>genistoids sensu lato</taxon>
        <taxon>core genistoids</taxon>
        <taxon>Genisteae</taxon>
        <taxon>Lupinus</taxon>
    </lineage>
</organism>
<sequence length="185" mass="21265">MSTGWRRAFCTRYPESSLSGNKEQLISPSPRSCDLFRFPKLMKMAMKNSNKTTMLSSRDFSLIQNLHHRLNLTPMRNKSTTEIPDSQRWHSDSRSFASRTDRSGYSFRNRWNHDRCETFDAFSAIPKRLLPLRRMTPQGQRMARWIVDRLVPVAGNGTTSVGDALRKATTPEMKLLVDCGSLQPP</sequence>
<gene>
    <name evidence="2" type="ORF">LLUT_LOCUS6078</name>
</gene>
<evidence type="ECO:0000256" key="1">
    <source>
        <dbReference type="SAM" id="MobiDB-lite"/>
    </source>
</evidence>
<dbReference type="AlphaFoldDB" id="A0AAV1W7N7"/>
<evidence type="ECO:0000313" key="3">
    <source>
        <dbReference type="Proteomes" id="UP001497480"/>
    </source>
</evidence>
<reference evidence="2 3" key="1">
    <citation type="submission" date="2024-03" db="EMBL/GenBank/DDBJ databases">
        <authorList>
            <person name="Martinez-Hernandez J."/>
        </authorList>
    </citation>
    <scope>NUCLEOTIDE SEQUENCE [LARGE SCALE GENOMIC DNA]</scope>
</reference>
<name>A0AAV1W7N7_LUPLU</name>
<accession>A0AAV1W7N7</accession>
<evidence type="ECO:0000313" key="2">
    <source>
        <dbReference type="EMBL" id="CAL0305018.1"/>
    </source>
</evidence>
<dbReference type="EMBL" id="CAXHTB010000004">
    <property type="protein sequence ID" value="CAL0305018.1"/>
    <property type="molecule type" value="Genomic_DNA"/>
</dbReference>
<keyword evidence="3" id="KW-1185">Reference proteome</keyword>
<protein>
    <submittedName>
        <fullName evidence="2">Uncharacterized protein</fullName>
    </submittedName>
</protein>
<proteinExistence type="predicted"/>